<feature type="compositionally biased region" description="Basic and acidic residues" evidence="1">
    <location>
        <begin position="1"/>
        <end position="23"/>
    </location>
</feature>
<protein>
    <submittedName>
        <fullName evidence="2">Uncharacterized protein</fullName>
    </submittedName>
</protein>
<evidence type="ECO:0000313" key="2">
    <source>
        <dbReference type="EMBL" id="PFX13968.1"/>
    </source>
</evidence>
<feature type="compositionally biased region" description="Basic and acidic residues" evidence="1">
    <location>
        <begin position="101"/>
        <end position="121"/>
    </location>
</feature>
<dbReference type="AlphaFoldDB" id="A0A2B4RC46"/>
<accession>A0A2B4RC46</accession>
<feature type="region of interest" description="Disordered" evidence="1">
    <location>
        <begin position="160"/>
        <end position="193"/>
    </location>
</feature>
<feature type="region of interest" description="Disordered" evidence="1">
    <location>
        <begin position="1"/>
        <end position="124"/>
    </location>
</feature>
<sequence length="326" mass="36883">MHPEKILRQAAETDRDLRDRHNQADLVYAEELDEEFLDAKNDPDDPTDDPDMEQDQATSHHNNQKKINLYKPGTKRGLNISSVEDHVKSRRQRLKPTLNLEAKRPNTNEKQPEPATREDNCQHPQQEHLAIIGLLLGPLAAIFQCVKFRTEQEQGVASATNIGSNSATNPSAGQVPISPPYEPGHNTSQNDQVSRNILVVDIGLDESLNESEEPPPPYDVTLQDQNVFCNFLLVATNPDPSEEPPPSYEDALQDEHLQLAVSERASSVVGAGNGIRQPEIAPPPYDEDMPQSERKKKKKKKEKKKEKKREEKKKKNKKKKKKNFYT</sequence>
<feature type="region of interest" description="Disordered" evidence="1">
    <location>
        <begin position="261"/>
        <end position="326"/>
    </location>
</feature>
<feature type="compositionally biased region" description="Acidic residues" evidence="1">
    <location>
        <begin position="44"/>
        <end position="54"/>
    </location>
</feature>
<feature type="compositionally biased region" description="Polar residues" evidence="1">
    <location>
        <begin position="160"/>
        <end position="172"/>
    </location>
</feature>
<reference evidence="3" key="1">
    <citation type="journal article" date="2017" name="bioRxiv">
        <title>Comparative analysis of the genomes of Stylophora pistillata and Acropora digitifera provides evidence for extensive differences between species of corals.</title>
        <authorList>
            <person name="Voolstra C.R."/>
            <person name="Li Y."/>
            <person name="Liew Y.J."/>
            <person name="Baumgarten S."/>
            <person name="Zoccola D."/>
            <person name="Flot J.-F."/>
            <person name="Tambutte S."/>
            <person name="Allemand D."/>
            <person name="Aranda M."/>
        </authorList>
    </citation>
    <scope>NUCLEOTIDE SEQUENCE [LARGE SCALE GENOMIC DNA]</scope>
</reference>
<proteinExistence type="predicted"/>
<feature type="compositionally biased region" description="Basic residues" evidence="1">
    <location>
        <begin position="294"/>
        <end position="326"/>
    </location>
</feature>
<evidence type="ECO:0000313" key="3">
    <source>
        <dbReference type="Proteomes" id="UP000225706"/>
    </source>
</evidence>
<gene>
    <name evidence="2" type="ORF">AWC38_SpisGene21915</name>
</gene>
<name>A0A2B4RC46_STYPI</name>
<organism evidence="2 3">
    <name type="scientific">Stylophora pistillata</name>
    <name type="common">Smooth cauliflower coral</name>
    <dbReference type="NCBI Taxonomy" id="50429"/>
    <lineage>
        <taxon>Eukaryota</taxon>
        <taxon>Metazoa</taxon>
        <taxon>Cnidaria</taxon>
        <taxon>Anthozoa</taxon>
        <taxon>Hexacorallia</taxon>
        <taxon>Scleractinia</taxon>
        <taxon>Astrocoeniina</taxon>
        <taxon>Pocilloporidae</taxon>
        <taxon>Stylophora</taxon>
    </lineage>
</organism>
<evidence type="ECO:0000256" key="1">
    <source>
        <dbReference type="SAM" id="MobiDB-lite"/>
    </source>
</evidence>
<dbReference type="Proteomes" id="UP000225706">
    <property type="component" value="Unassembled WGS sequence"/>
</dbReference>
<dbReference type="EMBL" id="LSMT01000862">
    <property type="protein sequence ID" value="PFX13968.1"/>
    <property type="molecule type" value="Genomic_DNA"/>
</dbReference>
<comment type="caution">
    <text evidence="2">The sequence shown here is derived from an EMBL/GenBank/DDBJ whole genome shotgun (WGS) entry which is preliminary data.</text>
</comment>
<keyword evidence="3" id="KW-1185">Reference proteome</keyword>